<dbReference type="AlphaFoldDB" id="A0AAE0W6Q4"/>
<gene>
    <name evidence="1" type="ORF">CHS0354_027907</name>
</gene>
<organism evidence="1 2">
    <name type="scientific">Potamilus streckersoni</name>
    <dbReference type="NCBI Taxonomy" id="2493646"/>
    <lineage>
        <taxon>Eukaryota</taxon>
        <taxon>Metazoa</taxon>
        <taxon>Spiralia</taxon>
        <taxon>Lophotrochozoa</taxon>
        <taxon>Mollusca</taxon>
        <taxon>Bivalvia</taxon>
        <taxon>Autobranchia</taxon>
        <taxon>Heteroconchia</taxon>
        <taxon>Palaeoheterodonta</taxon>
        <taxon>Unionida</taxon>
        <taxon>Unionoidea</taxon>
        <taxon>Unionidae</taxon>
        <taxon>Ambleminae</taxon>
        <taxon>Lampsilini</taxon>
        <taxon>Potamilus</taxon>
    </lineage>
</organism>
<evidence type="ECO:0000313" key="1">
    <source>
        <dbReference type="EMBL" id="KAK3603119.1"/>
    </source>
</evidence>
<sequence>MNLPSNVASPIDDIPQVPHVLHVEAPGYESSEHVKRNRSVHMKNPAKGLKTKPGQFRLVFDSSAPSQGIPLNDVLLAGANPFPEGAYCCNSRHPAFVTVLKFELTTEIA</sequence>
<evidence type="ECO:0000313" key="2">
    <source>
        <dbReference type="Proteomes" id="UP001195483"/>
    </source>
</evidence>
<proteinExistence type="predicted"/>
<keyword evidence="2" id="KW-1185">Reference proteome</keyword>
<name>A0AAE0W6Q4_9BIVA</name>
<dbReference type="Proteomes" id="UP001195483">
    <property type="component" value="Unassembled WGS sequence"/>
</dbReference>
<reference evidence="1" key="3">
    <citation type="submission" date="2023-05" db="EMBL/GenBank/DDBJ databases">
        <authorList>
            <person name="Smith C.H."/>
        </authorList>
    </citation>
    <scope>NUCLEOTIDE SEQUENCE</scope>
    <source>
        <strain evidence="1">CHS0354</strain>
        <tissue evidence="1">Mantle</tissue>
    </source>
</reference>
<comment type="caution">
    <text evidence="1">The sequence shown here is derived from an EMBL/GenBank/DDBJ whole genome shotgun (WGS) entry which is preliminary data.</text>
</comment>
<reference evidence="1" key="1">
    <citation type="journal article" date="2021" name="Genome Biol. Evol.">
        <title>A High-Quality Reference Genome for a Parasitic Bivalve with Doubly Uniparental Inheritance (Bivalvia: Unionida).</title>
        <authorList>
            <person name="Smith C.H."/>
        </authorList>
    </citation>
    <scope>NUCLEOTIDE SEQUENCE</scope>
    <source>
        <strain evidence="1">CHS0354</strain>
    </source>
</reference>
<protein>
    <submittedName>
        <fullName evidence="1">Uncharacterized protein</fullName>
    </submittedName>
</protein>
<reference evidence="1" key="2">
    <citation type="journal article" date="2021" name="Genome Biol. Evol.">
        <title>Developing a high-quality reference genome for a parasitic bivalve with doubly uniparental inheritance (Bivalvia: Unionida).</title>
        <authorList>
            <person name="Smith C.H."/>
        </authorList>
    </citation>
    <scope>NUCLEOTIDE SEQUENCE</scope>
    <source>
        <strain evidence="1">CHS0354</strain>
        <tissue evidence="1">Mantle</tissue>
    </source>
</reference>
<dbReference type="EMBL" id="JAEAOA010001688">
    <property type="protein sequence ID" value="KAK3603119.1"/>
    <property type="molecule type" value="Genomic_DNA"/>
</dbReference>
<accession>A0AAE0W6Q4</accession>